<gene>
    <name evidence="2" type="ORF">KCV87_18460</name>
</gene>
<accession>A0AA45L1M3</accession>
<dbReference type="InterPro" id="IPR010982">
    <property type="entry name" value="Lambda_DNA-bd_dom_sf"/>
</dbReference>
<evidence type="ECO:0000313" key="2">
    <source>
        <dbReference type="EMBL" id="QUF01550.1"/>
    </source>
</evidence>
<name>A0AA45L1M3_9PSEU</name>
<dbReference type="PROSITE" id="PS50943">
    <property type="entry name" value="HTH_CROC1"/>
    <property type="match status" value="1"/>
</dbReference>
<dbReference type="EMBL" id="CP073249">
    <property type="protein sequence ID" value="QUF01550.1"/>
    <property type="molecule type" value="Genomic_DNA"/>
</dbReference>
<dbReference type="AlphaFoldDB" id="A0AA45L1M3"/>
<feature type="domain" description="HTH cro/C1-type" evidence="1">
    <location>
        <begin position="21"/>
        <end position="75"/>
    </location>
</feature>
<dbReference type="Pfam" id="PF19054">
    <property type="entry name" value="DUF5753"/>
    <property type="match status" value="1"/>
</dbReference>
<dbReference type="GO" id="GO:0003677">
    <property type="term" value="F:DNA binding"/>
    <property type="evidence" value="ECO:0007669"/>
    <property type="project" value="InterPro"/>
</dbReference>
<dbReference type="InterPro" id="IPR043917">
    <property type="entry name" value="DUF5753"/>
</dbReference>
<protein>
    <submittedName>
        <fullName evidence="2">Helix-turn-helix domain-containing protein</fullName>
    </submittedName>
</protein>
<dbReference type="SUPFAM" id="SSF47413">
    <property type="entry name" value="lambda repressor-like DNA-binding domains"/>
    <property type="match status" value="1"/>
</dbReference>
<evidence type="ECO:0000259" key="1">
    <source>
        <dbReference type="PROSITE" id="PS50943"/>
    </source>
</evidence>
<evidence type="ECO:0000313" key="3">
    <source>
        <dbReference type="Proteomes" id="UP000677152"/>
    </source>
</evidence>
<proteinExistence type="predicted"/>
<dbReference type="Proteomes" id="UP000677152">
    <property type="component" value="Chromosome"/>
</dbReference>
<dbReference type="Pfam" id="PF13560">
    <property type="entry name" value="HTH_31"/>
    <property type="match status" value="1"/>
</dbReference>
<dbReference type="SMART" id="SM00530">
    <property type="entry name" value="HTH_XRE"/>
    <property type="match status" value="1"/>
</dbReference>
<dbReference type="CDD" id="cd00093">
    <property type="entry name" value="HTH_XRE"/>
    <property type="match status" value="1"/>
</dbReference>
<reference evidence="2" key="1">
    <citation type="submission" date="2021-04" db="EMBL/GenBank/DDBJ databases">
        <title>Genomic sequence of Actinosynnema pretiosum subsp. pretiosum ATCC 31280 (C-14919).</title>
        <authorList>
            <person name="Bai L."/>
            <person name="Wang X."/>
            <person name="Xiao Y."/>
        </authorList>
    </citation>
    <scope>NUCLEOTIDE SEQUENCE</scope>
    <source>
        <strain evidence="2">ATCC 31280</strain>
    </source>
</reference>
<sequence>MVDRSAQHHTAVYKRKLGEVLETCREEAGLSRADAAAVLDCSTSKIRMIESGGVAVKTPELRELLTAYNITGERRADIETLGEHARQRRGRTTWGGAVPERLKRFFDKEETAVTIESYAPWLLQGLAQTEAYARAVLQVNSSLSESDIDRLVQARLARQVRLGGEDAPKIVWLVDEDVLRRPVGGREAIQEQLEHLASLCRKGIGELRVIPTSVGMHAGNGFPFVLLTDAEGNLSVYVENLTDGSWVDDLDRVIRYQTVFREMSACALSHEESLQLVDTVLAQL</sequence>
<dbReference type="InterPro" id="IPR001387">
    <property type="entry name" value="Cro/C1-type_HTH"/>
</dbReference>
<organism evidence="2 3">
    <name type="scientific">Actinosynnema pretiosum subsp. pretiosum</name>
    <dbReference type="NCBI Taxonomy" id="103721"/>
    <lineage>
        <taxon>Bacteria</taxon>
        <taxon>Bacillati</taxon>
        <taxon>Actinomycetota</taxon>
        <taxon>Actinomycetes</taxon>
        <taxon>Pseudonocardiales</taxon>
        <taxon>Pseudonocardiaceae</taxon>
        <taxon>Actinosynnema</taxon>
    </lineage>
</organism>
<dbReference type="Gene3D" id="1.10.260.40">
    <property type="entry name" value="lambda repressor-like DNA-binding domains"/>
    <property type="match status" value="1"/>
</dbReference>